<proteinExistence type="predicted"/>
<name>A0A5J4VP93_9EUKA</name>
<dbReference type="Proteomes" id="UP000324800">
    <property type="component" value="Unassembled WGS sequence"/>
</dbReference>
<accession>A0A5J4VP93</accession>
<feature type="region of interest" description="Disordered" evidence="1">
    <location>
        <begin position="524"/>
        <end position="573"/>
    </location>
</feature>
<evidence type="ECO:0000256" key="1">
    <source>
        <dbReference type="SAM" id="MobiDB-lite"/>
    </source>
</evidence>
<comment type="caution">
    <text evidence="2">The sequence shown here is derived from an EMBL/GenBank/DDBJ whole genome shotgun (WGS) entry which is preliminary data.</text>
</comment>
<organism evidence="2 3">
    <name type="scientific">Streblomastix strix</name>
    <dbReference type="NCBI Taxonomy" id="222440"/>
    <lineage>
        <taxon>Eukaryota</taxon>
        <taxon>Metamonada</taxon>
        <taxon>Preaxostyla</taxon>
        <taxon>Oxymonadida</taxon>
        <taxon>Streblomastigidae</taxon>
        <taxon>Streblomastix</taxon>
    </lineage>
</organism>
<dbReference type="OrthoDB" id="10615893at2759"/>
<dbReference type="AlphaFoldDB" id="A0A5J4VP93"/>
<protein>
    <submittedName>
        <fullName evidence="2">Uncharacterized protein</fullName>
    </submittedName>
</protein>
<sequence length="593" mass="65293">MKALQYACSDQYEITLLDNVHYEYVGIYQLTNILIPVTIKGGAQDDNKQSIRTTMMINSSQPYIIFLYEGTLSLFNLEFNFTVGIDQNLTKQILPEFSIIGTSKSAELFKSLLIGSCVINGLPDIAVSMMIRDPRAGIICPAYCTKGQVTSECICDTNSSDFTIQQCQKEKLCISELIHQTVADCKCLSSGDPRAGSTCPAYCIKGSTNQSCICDTNATNFPIDQCQKEKACKYDLINQTATDCPCLNSSDPRAGDTCASYCVKDKTTTECVCDTNVIDYSVEQCQQEQACKYDLIHQTTYYCPCLSTGDPRAGGICPSYCTAKDIPNQNCVCDSNPNAQYPPQTCQSEKQCNVSSNSSVPTDSCTCSKQNYPSGCKCPTNSSELYGIPSSRCECHTTSDPRSGTVCPAYCVKGSLTPDCVCDTNLSSYSSSQCMKDKLCIFKLQQQSKEYCPCLMKGDPRAGGICPSYCKSKAELTVNCMCELDSSYPQATCERDKLCIVDLIHQSTTNCPCLAINDPRGESICKQTDIDPSDPDQTDPIIPDPSEKYPETEQEQEEIIKQEDDEDKQKEESTSFQMNWIIYIVGGALREKA</sequence>
<evidence type="ECO:0000313" key="3">
    <source>
        <dbReference type="Proteomes" id="UP000324800"/>
    </source>
</evidence>
<reference evidence="2 3" key="1">
    <citation type="submission" date="2019-03" db="EMBL/GenBank/DDBJ databases">
        <title>Single cell metagenomics reveals metabolic interactions within the superorganism composed of flagellate Streblomastix strix and complex community of Bacteroidetes bacteria on its surface.</title>
        <authorList>
            <person name="Treitli S.C."/>
            <person name="Kolisko M."/>
            <person name="Husnik F."/>
            <person name="Keeling P."/>
            <person name="Hampl V."/>
        </authorList>
    </citation>
    <scope>NUCLEOTIDE SEQUENCE [LARGE SCALE GENOMIC DNA]</scope>
    <source>
        <strain evidence="2">ST1C</strain>
    </source>
</reference>
<evidence type="ECO:0000313" key="2">
    <source>
        <dbReference type="EMBL" id="KAA6384196.1"/>
    </source>
</evidence>
<gene>
    <name evidence="2" type="ORF">EZS28_020280</name>
</gene>
<feature type="compositionally biased region" description="Basic and acidic residues" evidence="1">
    <location>
        <begin position="558"/>
        <end position="573"/>
    </location>
</feature>
<dbReference type="EMBL" id="SNRW01005873">
    <property type="protein sequence ID" value="KAA6384196.1"/>
    <property type="molecule type" value="Genomic_DNA"/>
</dbReference>